<feature type="signal peptide" evidence="1">
    <location>
        <begin position="1"/>
        <end position="20"/>
    </location>
</feature>
<dbReference type="RefSeq" id="WP_142870634.1">
    <property type="nucleotide sequence ID" value="NZ_CP045503.2"/>
</dbReference>
<proteinExistence type="predicted"/>
<name>A0ABX6V5L1_9GAMM</name>
<feature type="chain" id="PRO_5047073720" description="Pili assembly chaperone N-terminal domain-containing protein" evidence="1">
    <location>
        <begin position="21"/>
        <end position="266"/>
    </location>
</feature>
<protein>
    <recommendedName>
        <fullName evidence="4">Pili assembly chaperone N-terminal domain-containing protein</fullName>
    </recommendedName>
</protein>
<evidence type="ECO:0000313" key="2">
    <source>
        <dbReference type="EMBL" id="QPG57937.1"/>
    </source>
</evidence>
<evidence type="ECO:0008006" key="4">
    <source>
        <dbReference type="Google" id="ProtNLM"/>
    </source>
</evidence>
<keyword evidence="3" id="KW-1185">Reference proteome</keyword>
<gene>
    <name evidence="2" type="ORF">FM038_011065</name>
</gene>
<evidence type="ECO:0000313" key="3">
    <source>
        <dbReference type="Proteomes" id="UP000316416"/>
    </source>
</evidence>
<organism evidence="2 3">
    <name type="scientific">Shewanella eurypsychrophilus</name>
    <dbReference type="NCBI Taxonomy" id="2593656"/>
    <lineage>
        <taxon>Bacteria</taxon>
        <taxon>Pseudomonadati</taxon>
        <taxon>Pseudomonadota</taxon>
        <taxon>Gammaproteobacteria</taxon>
        <taxon>Alteromonadales</taxon>
        <taxon>Shewanellaceae</taxon>
        <taxon>Shewanella</taxon>
    </lineage>
</organism>
<keyword evidence="1" id="KW-0732">Signal</keyword>
<accession>A0ABX6V5L1</accession>
<dbReference type="EMBL" id="CP045503">
    <property type="protein sequence ID" value="QPG57937.1"/>
    <property type="molecule type" value="Genomic_DNA"/>
</dbReference>
<sequence length="266" mass="29457">MKLFLIGCALAFFIPFSVNANLLVSPTRAELDDTTHKSAIFSLVNKGTSTARYNIYFEDKVQLAEGGYRVIEGGKPALSQFVRYSPRRVTLESEQGTRVRMAARVPKGLPAAEYRSYIVFHQIPLAPRVSNQANDDYAETFSLSVTAFVRISVPVILRIGELEGDVTIGAVTDAEQQTSLGVTIKRHGLRSTYGDIEVFVEKNIGGVTELENIASVKNVAIYTELDSRDFSVNLTRQLIKGAEVIVRYSESKNLNDAQIIETRMTL</sequence>
<dbReference type="Proteomes" id="UP000316416">
    <property type="component" value="Chromosome"/>
</dbReference>
<reference evidence="2" key="1">
    <citation type="submission" date="2021-07" db="EMBL/GenBank/DDBJ databases">
        <title>Shewanella sp. YLB-07 whole genome sequence.</title>
        <authorList>
            <person name="Yu L."/>
        </authorList>
    </citation>
    <scope>NUCLEOTIDE SEQUENCE</scope>
    <source>
        <strain evidence="2">YLB-08</strain>
    </source>
</reference>
<evidence type="ECO:0000256" key="1">
    <source>
        <dbReference type="SAM" id="SignalP"/>
    </source>
</evidence>